<evidence type="ECO:0000313" key="2">
    <source>
        <dbReference type="Proteomes" id="UP000588491"/>
    </source>
</evidence>
<name>A0A7Y0KAV0_9BACI</name>
<dbReference type="EMBL" id="JABBPK010000001">
    <property type="protein sequence ID" value="NMO78718.1"/>
    <property type="molecule type" value="Genomic_DNA"/>
</dbReference>
<dbReference type="RefSeq" id="WP_169188935.1">
    <property type="nucleotide sequence ID" value="NZ_JABBPK010000001.1"/>
</dbReference>
<evidence type="ECO:0000313" key="1">
    <source>
        <dbReference type="EMBL" id="NMO78718.1"/>
    </source>
</evidence>
<organism evidence="1 2">
    <name type="scientific">Niallia alba</name>
    <dbReference type="NCBI Taxonomy" id="2729105"/>
    <lineage>
        <taxon>Bacteria</taxon>
        <taxon>Bacillati</taxon>
        <taxon>Bacillota</taxon>
        <taxon>Bacilli</taxon>
        <taxon>Bacillales</taxon>
        <taxon>Bacillaceae</taxon>
        <taxon>Niallia</taxon>
    </lineage>
</organism>
<sequence>MNKKIQQIFLVIISTILLCFSLLPINTFAEEKSLIQENISVNTTQLQIKIASIDEETSKLIIGEEITSLSLNGYLDNLIKYSNDSNASYTLEEVEDNDLINLSNYDSTFKPNYVVTLSYSNDVHRHKHQIINNN</sequence>
<accession>A0A7Y0KAV0</accession>
<proteinExistence type="predicted"/>
<dbReference type="AlphaFoldDB" id="A0A7Y0KAV0"/>
<dbReference type="Proteomes" id="UP000588491">
    <property type="component" value="Unassembled WGS sequence"/>
</dbReference>
<keyword evidence="2" id="KW-1185">Reference proteome</keyword>
<reference evidence="1 2" key="1">
    <citation type="submission" date="2020-04" db="EMBL/GenBank/DDBJ databases">
        <title>Bacillus sp. UniB3 isolated from commercial digestive syrup.</title>
        <authorList>
            <person name="Thorat V."/>
            <person name="Kirdat K."/>
            <person name="Tiwarekar B."/>
            <person name="Yadav A."/>
        </authorList>
    </citation>
    <scope>NUCLEOTIDE SEQUENCE [LARGE SCALE GENOMIC DNA]</scope>
    <source>
        <strain evidence="1 2">UniB3</strain>
    </source>
</reference>
<gene>
    <name evidence="1" type="ORF">HHU08_17190</name>
</gene>
<comment type="caution">
    <text evidence="1">The sequence shown here is derived from an EMBL/GenBank/DDBJ whole genome shotgun (WGS) entry which is preliminary data.</text>
</comment>
<protein>
    <submittedName>
        <fullName evidence="1">Uncharacterized protein</fullName>
    </submittedName>
</protein>